<keyword evidence="4" id="KW-1185">Reference proteome</keyword>
<dbReference type="EMBL" id="GL349496">
    <property type="protein sequence ID" value="KNC55139.1"/>
    <property type="molecule type" value="Genomic_DNA"/>
</dbReference>
<dbReference type="InterPro" id="IPR059000">
    <property type="entry name" value="ATPase_P-type_domA"/>
</dbReference>
<dbReference type="RefSeq" id="XP_013753197.1">
    <property type="nucleotide sequence ID" value="XM_013897743.1"/>
</dbReference>
<feature type="transmembrane region" description="Helical" evidence="1">
    <location>
        <begin position="347"/>
        <end position="367"/>
    </location>
</feature>
<gene>
    <name evidence="3" type="ORF">AMSG_10745</name>
</gene>
<feature type="transmembrane region" description="Helical" evidence="1">
    <location>
        <begin position="638"/>
        <end position="657"/>
    </location>
</feature>
<dbReference type="Proteomes" id="UP000054408">
    <property type="component" value="Unassembled WGS sequence"/>
</dbReference>
<dbReference type="Gene3D" id="2.70.150.10">
    <property type="entry name" value="Calcium-transporting ATPase, cytoplasmic transduction domain A"/>
    <property type="match status" value="1"/>
</dbReference>
<feature type="domain" description="P-type ATPase A" evidence="2">
    <location>
        <begin position="86"/>
        <end position="128"/>
    </location>
</feature>
<feature type="transmembrane region" description="Helical" evidence="1">
    <location>
        <begin position="795"/>
        <end position="819"/>
    </location>
</feature>
<reference evidence="3 4" key="1">
    <citation type="submission" date="2010-05" db="EMBL/GenBank/DDBJ databases">
        <title>The Genome Sequence of Thecamonas trahens ATCC 50062.</title>
        <authorList>
            <consortium name="The Broad Institute Genome Sequencing Platform"/>
            <person name="Russ C."/>
            <person name="Cuomo C."/>
            <person name="Shea T."/>
            <person name="Young S.K."/>
            <person name="Zeng Q."/>
            <person name="Koehrsen M."/>
            <person name="Haas B."/>
            <person name="Borodovsky M."/>
            <person name="Guigo R."/>
            <person name="Alvarado L."/>
            <person name="Berlin A."/>
            <person name="Bochicchio J."/>
            <person name="Borenstein D."/>
            <person name="Chapman S."/>
            <person name="Chen Z."/>
            <person name="Freedman E."/>
            <person name="Gellesch M."/>
            <person name="Goldberg J."/>
            <person name="Griggs A."/>
            <person name="Gujja S."/>
            <person name="Heilman E."/>
            <person name="Heiman D."/>
            <person name="Hepburn T."/>
            <person name="Howarth C."/>
            <person name="Jen D."/>
            <person name="Larson L."/>
            <person name="Mehta T."/>
            <person name="Park D."/>
            <person name="Pearson M."/>
            <person name="Roberts A."/>
            <person name="Saif S."/>
            <person name="Shenoy N."/>
            <person name="Sisk P."/>
            <person name="Stolte C."/>
            <person name="Sykes S."/>
            <person name="Thomson T."/>
            <person name="Walk T."/>
            <person name="White J."/>
            <person name="Yandava C."/>
            <person name="Burger G."/>
            <person name="Gray M.W."/>
            <person name="Holland P.W.H."/>
            <person name="King N."/>
            <person name="Lang F.B.F."/>
            <person name="Roger A.J."/>
            <person name="Ruiz-Trillo I."/>
            <person name="Lander E."/>
            <person name="Nusbaum C."/>
        </authorList>
    </citation>
    <scope>NUCLEOTIDE SEQUENCE [LARGE SCALE GENOMIC DNA]</scope>
    <source>
        <strain evidence="3 4">ATCC 50062</strain>
    </source>
</reference>
<keyword evidence="1" id="KW-0472">Membrane</keyword>
<name>A0A0L0DS41_THETB</name>
<protein>
    <recommendedName>
        <fullName evidence="2">P-type ATPase A domain-containing protein</fullName>
    </recommendedName>
</protein>
<dbReference type="GeneID" id="25568897"/>
<sequence length="887" mass="93298">MAIDTHTTTRAGLIAAATAWACISLVLLLAHPDRVLAATPSPLVLPSATAALVLLLLLLLLAIHLRSLLLPHPPLHRDSSRPPPPPSLSVRRSLRWQQVPLPELVAGDEILLTRGDVIPADMLVTAASRPLRLAHFTLPLRFVHALLPHTLPDLQHASSSPQPDAPALPRGLLVVSGKVRGLVLHAPPTPVLSNTGEWRWMPPVPLRPKGPLLPSPGRSLPRPDPACGSLRWGLVIACLAGALGLFLLFEALSRSRSHQLATPSAMSFWLLATLSWSALLLAFFVPAPVPRAIAEERKLRALLSSTFGLHAARPGLLTLAASAQVLVVDDQFVLASRDTSSVASLRSLVLGFGLSVIYVSAFPPALARALSAFFFSGGLLSGFEPEGETSFLTPVSPAELSSFAAGIRRSSSDRLHPRNLHGLAIHSVPGSDVAGIIRTLRVIMVRGTTVLGTISTLSSLPAAGVFHATIALSPPCQLPAALSAVVNASRSNLALSPSGDGWDAADALSAASDTPIPLDSSLSEYESWDTPLWSFDSSSSLAYAPVQGASVPSLQCLAAQACVVYAAHRRRTSPDELASSARAFLEQFAPRTAPAVSHAADLVLARPAGTRRLSHVDKLRILIVAASVHAAHHGTVRAMTLGFSLAIGGNLVLGLLLGMPRLIFLSGMALLLGTLVLPLPLWLADELDSSLLAAMLPRSVDARAPIRLALYVTLATWSMVAASWSLRTRLPLASLLGAIFSPDLDARNLIMYGESAPQRALALAGMRSSVVLALFAVGLALLLSRAHGVALYARIATISLLAVFTFSMVSLLPALGVYLGIAAPHVWELVLTLAFAVVVFGAELAQSTTSRARTNAPLLLPSAIRANDALRRAVAPPPEASAAHASE</sequence>
<keyword evidence="1" id="KW-0812">Transmembrane</keyword>
<dbReference type="SUPFAM" id="SSF81653">
    <property type="entry name" value="Calcium ATPase, transduction domain A"/>
    <property type="match status" value="1"/>
</dbReference>
<evidence type="ECO:0000259" key="2">
    <source>
        <dbReference type="Pfam" id="PF00122"/>
    </source>
</evidence>
<feature type="transmembrane region" description="Helical" evidence="1">
    <location>
        <begin position="663"/>
        <end position="683"/>
    </location>
</feature>
<proteinExistence type="predicted"/>
<feature type="transmembrane region" description="Helical" evidence="1">
    <location>
        <begin position="825"/>
        <end position="845"/>
    </location>
</feature>
<feature type="transmembrane region" description="Helical" evidence="1">
    <location>
        <begin position="760"/>
        <end position="783"/>
    </location>
</feature>
<accession>A0A0L0DS41</accession>
<organism evidence="3 4">
    <name type="scientific">Thecamonas trahens ATCC 50062</name>
    <dbReference type="NCBI Taxonomy" id="461836"/>
    <lineage>
        <taxon>Eukaryota</taxon>
        <taxon>Apusozoa</taxon>
        <taxon>Apusomonadida</taxon>
        <taxon>Apusomonadidae</taxon>
        <taxon>Thecamonas</taxon>
    </lineage>
</organism>
<dbReference type="AlphaFoldDB" id="A0A0L0DS41"/>
<evidence type="ECO:0000313" key="4">
    <source>
        <dbReference type="Proteomes" id="UP000054408"/>
    </source>
</evidence>
<evidence type="ECO:0000313" key="3">
    <source>
        <dbReference type="EMBL" id="KNC55139.1"/>
    </source>
</evidence>
<feature type="transmembrane region" description="Helical" evidence="1">
    <location>
        <begin position="230"/>
        <end position="249"/>
    </location>
</feature>
<dbReference type="Pfam" id="PF00122">
    <property type="entry name" value="E1-E2_ATPase"/>
    <property type="match status" value="1"/>
</dbReference>
<evidence type="ECO:0000256" key="1">
    <source>
        <dbReference type="SAM" id="Phobius"/>
    </source>
</evidence>
<feature type="transmembrane region" description="Helical" evidence="1">
    <location>
        <begin position="269"/>
        <end position="289"/>
    </location>
</feature>
<dbReference type="InterPro" id="IPR008250">
    <property type="entry name" value="ATPase_P-typ_transduc_dom_A_sf"/>
</dbReference>
<keyword evidence="1" id="KW-1133">Transmembrane helix</keyword>
<feature type="transmembrane region" description="Helical" evidence="1">
    <location>
        <begin position="47"/>
        <end position="69"/>
    </location>
</feature>